<feature type="compositionally biased region" description="Pro residues" evidence="1">
    <location>
        <begin position="81"/>
        <end position="92"/>
    </location>
</feature>
<feature type="domain" description="CAAX prenyl protease 2/Lysostaphin resistance protein A-like" evidence="3">
    <location>
        <begin position="242"/>
        <end position="341"/>
    </location>
</feature>
<dbReference type="Proteomes" id="UP000535437">
    <property type="component" value="Unassembled WGS sequence"/>
</dbReference>
<keyword evidence="2" id="KW-1133">Transmembrane helix</keyword>
<dbReference type="PANTHER" id="PTHR36435:SF1">
    <property type="entry name" value="CAAX AMINO TERMINAL PROTEASE FAMILY PROTEIN"/>
    <property type="match status" value="1"/>
</dbReference>
<keyword evidence="2" id="KW-0472">Membrane</keyword>
<feature type="compositionally biased region" description="Pro residues" evidence="1">
    <location>
        <begin position="48"/>
        <end position="58"/>
    </location>
</feature>
<dbReference type="AlphaFoldDB" id="A0A7Z0GLP9"/>
<evidence type="ECO:0000256" key="2">
    <source>
        <dbReference type="SAM" id="Phobius"/>
    </source>
</evidence>
<organism evidence="4 5">
    <name type="scientific">Nesterenkonia xinjiangensis</name>
    <dbReference type="NCBI Taxonomy" id="225327"/>
    <lineage>
        <taxon>Bacteria</taxon>
        <taxon>Bacillati</taxon>
        <taxon>Actinomycetota</taxon>
        <taxon>Actinomycetes</taxon>
        <taxon>Micrococcales</taxon>
        <taxon>Micrococcaceae</taxon>
        <taxon>Nesterenkonia</taxon>
    </lineage>
</organism>
<dbReference type="RefSeq" id="WP_179541220.1">
    <property type="nucleotide sequence ID" value="NZ_BAAALL010000002.1"/>
</dbReference>
<feature type="transmembrane region" description="Helical" evidence="2">
    <location>
        <begin position="191"/>
        <end position="220"/>
    </location>
</feature>
<evidence type="ECO:0000259" key="3">
    <source>
        <dbReference type="Pfam" id="PF02517"/>
    </source>
</evidence>
<feature type="transmembrane region" description="Helical" evidence="2">
    <location>
        <begin position="240"/>
        <end position="261"/>
    </location>
</feature>
<proteinExistence type="predicted"/>
<feature type="transmembrane region" description="Helical" evidence="2">
    <location>
        <begin position="303"/>
        <end position="323"/>
    </location>
</feature>
<sequence length="379" mass="41608">MSTPPQEPEGQGQPGWDQPAQPVPQPHQYDHPYGQPQAPHLYGHPPAGHVPPNSPQRPGPYASHPQWPGPYAQGPYAQMPAPVPQPRVQPLPDPKDRYSRGVWRQPDSRPGRFLWWDLLPVVPYLVLVVGVSLVSLMLFSPAEEISLTPEEARLEFLISGLTFGALTVLILAVAGKALWRSLVVFTHHALAWLKLFLIPGLWVAIVGVNVLLMALVMALTGAEQDVSANQAGIEAMLQAAPFWAALLVLGLLAPLVEEYIFRHLLIGKLSRHLNIWFCAVISVVPFAFLHVSSELFAGDLQAVLMTVVPYLTMSIVFTLAYIFSGRSLLFVWLLHAFNNCMAVTLQYWLAPLLEDLEGIEPYGVILAAARALAGPLGLL</sequence>
<dbReference type="EMBL" id="JACCFY010000001">
    <property type="protein sequence ID" value="NYJ77784.1"/>
    <property type="molecule type" value="Genomic_DNA"/>
</dbReference>
<dbReference type="InterPro" id="IPR003675">
    <property type="entry name" value="Rce1/LyrA-like_dom"/>
</dbReference>
<accession>A0A7Z0GLP9</accession>
<feature type="transmembrane region" description="Helical" evidence="2">
    <location>
        <begin position="330"/>
        <end position="349"/>
    </location>
</feature>
<dbReference type="GO" id="GO:0080120">
    <property type="term" value="P:CAAX-box protein maturation"/>
    <property type="evidence" value="ECO:0007669"/>
    <property type="project" value="UniProtKB-ARBA"/>
</dbReference>
<dbReference type="Pfam" id="PF02517">
    <property type="entry name" value="Rce1-like"/>
    <property type="match status" value="1"/>
</dbReference>
<dbReference type="InterPro" id="IPR052710">
    <property type="entry name" value="CAAX_protease"/>
</dbReference>
<dbReference type="GO" id="GO:0004175">
    <property type="term" value="F:endopeptidase activity"/>
    <property type="evidence" value="ECO:0007669"/>
    <property type="project" value="UniProtKB-ARBA"/>
</dbReference>
<evidence type="ECO:0000313" key="5">
    <source>
        <dbReference type="Proteomes" id="UP000535437"/>
    </source>
</evidence>
<feature type="transmembrane region" description="Helical" evidence="2">
    <location>
        <begin position="273"/>
        <end position="291"/>
    </location>
</feature>
<keyword evidence="2" id="KW-0812">Transmembrane</keyword>
<comment type="caution">
    <text evidence="4">The sequence shown here is derived from an EMBL/GenBank/DDBJ whole genome shotgun (WGS) entry which is preliminary data.</text>
</comment>
<dbReference type="PANTHER" id="PTHR36435">
    <property type="entry name" value="SLR1288 PROTEIN"/>
    <property type="match status" value="1"/>
</dbReference>
<evidence type="ECO:0000313" key="4">
    <source>
        <dbReference type="EMBL" id="NYJ77784.1"/>
    </source>
</evidence>
<reference evidence="4 5" key="1">
    <citation type="submission" date="2020-07" db="EMBL/GenBank/DDBJ databases">
        <title>Sequencing the genomes of 1000 actinobacteria strains.</title>
        <authorList>
            <person name="Klenk H.-P."/>
        </authorList>
    </citation>
    <scope>NUCLEOTIDE SEQUENCE [LARGE SCALE GENOMIC DNA]</scope>
    <source>
        <strain evidence="4 5">DSM 15475</strain>
    </source>
</reference>
<protein>
    <recommendedName>
        <fullName evidence="3">CAAX prenyl protease 2/Lysostaphin resistance protein A-like domain-containing protein</fullName>
    </recommendedName>
</protein>
<feature type="region of interest" description="Disordered" evidence="1">
    <location>
        <begin position="1"/>
        <end position="103"/>
    </location>
</feature>
<feature type="transmembrane region" description="Helical" evidence="2">
    <location>
        <begin position="113"/>
        <end position="136"/>
    </location>
</feature>
<keyword evidence="5" id="KW-1185">Reference proteome</keyword>
<evidence type="ECO:0000256" key="1">
    <source>
        <dbReference type="SAM" id="MobiDB-lite"/>
    </source>
</evidence>
<gene>
    <name evidence="4" type="ORF">HNR09_001195</name>
</gene>
<feature type="transmembrane region" description="Helical" evidence="2">
    <location>
        <begin position="156"/>
        <end position="179"/>
    </location>
</feature>
<name>A0A7Z0GLP9_9MICC</name>